<comment type="caution">
    <text evidence="4">The sequence shown here is derived from an EMBL/GenBank/DDBJ whole genome shotgun (WGS) entry which is preliminary data.</text>
</comment>
<evidence type="ECO:0000256" key="3">
    <source>
        <dbReference type="ARBA" id="ARBA00022490"/>
    </source>
</evidence>
<dbReference type="PANTHER" id="PTHR38772">
    <property type="match status" value="1"/>
</dbReference>
<dbReference type="PANTHER" id="PTHR38772:SF1">
    <property type="entry name" value="NUCLEOID-ASSOCIATED PROTEIN YEJK"/>
    <property type="match status" value="1"/>
</dbReference>
<dbReference type="GO" id="GO:0003727">
    <property type="term" value="F:single-stranded RNA binding"/>
    <property type="evidence" value="ECO:0007669"/>
    <property type="project" value="TreeGrafter"/>
</dbReference>
<evidence type="ECO:0000313" key="5">
    <source>
        <dbReference type="Proteomes" id="UP000253769"/>
    </source>
</evidence>
<reference evidence="4 5" key="1">
    <citation type="submission" date="2018-07" db="EMBL/GenBank/DDBJ databases">
        <title>Motiliproteus coralliicola sp. nov., a bacterium isolated from Coral.</title>
        <authorList>
            <person name="Wang G."/>
        </authorList>
    </citation>
    <scope>NUCLEOTIDE SEQUENCE [LARGE SCALE GENOMIC DNA]</scope>
    <source>
        <strain evidence="4 5">C34</strain>
    </source>
</reference>
<dbReference type="Proteomes" id="UP000253769">
    <property type="component" value="Unassembled WGS sequence"/>
</dbReference>
<dbReference type="GO" id="GO:0003690">
    <property type="term" value="F:double-stranded DNA binding"/>
    <property type="evidence" value="ECO:0007669"/>
    <property type="project" value="TreeGrafter"/>
</dbReference>
<keyword evidence="3" id="KW-0963">Cytoplasm</keyword>
<dbReference type="GO" id="GO:0043590">
    <property type="term" value="C:bacterial nucleoid"/>
    <property type="evidence" value="ECO:0007669"/>
    <property type="project" value="TreeGrafter"/>
</dbReference>
<evidence type="ECO:0008006" key="6">
    <source>
        <dbReference type="Google" id="ProtNLM"/>
    </source>
</evidence>
<evidence type="ECO:0000256" key="1">
    <source>
        <dbReference type="ARBA" id="ARBA00004453"/>
    </source>
</evidence>
<organism evidence="4 5">
    <name type="scientific">Motiliproteus coralliicola</name>
    <dbReference type="NCBI Taxonomy" id="2283196"/>
    <lineage>
        <taxon>Bacteria</taxon>
        <taxon>Pseudomonadati</taxon>
        <taxon>Pseudomonadota</taxon>
        <taxon>Gammaproteobacteria</taxon>
        <taxon>Oceanospirillales</taxon>
        <taxon>Oceanospirillaceae</taxon>
        <taxon>Motiliproteus</taxon>
    </lineage>
</organism>
<evidence type="ECO:0000313" key="4">
    <source>
        <dbReference type="EMBL" id="RDE22537.1"/>
    </source>
</evidence>
<gene>
    <name evidence="4" type="ORF">DV711_08055</name>
</gene>
<dbReference type="EMBL" id="QQOH01000002">
    <property type="protein sequence ID" value="RDE22537.1"/>
    <property type="molecule type" value="Genomic_DNA"/>
</dbReference>
<protein>
    <recommendedName>
        <fullName evidence="6">Nucleoid-associated protein YejK</fullName>
    </recommendedName>
</protein>
<evidence type="ECO:0000256" key="2">
    <source>
        <dbReference type="ARBA" id="ARBA00009035"/>
    </source>
</evidence>
<comment type="similarity">
    <text evidence="2">Belongs to the YejK family.</text>
</comment>
<comment type="subcellular location">
    <subcellularLocation>
        <location evidence="1">Cytoplasm</location>
        <location evidence="1">Nucleoid</location>
    </subcellularLocation>
</comment>
<name>A0A369WLK0_9GAMM</name>
<keyword evidence="5" id="KW-1185">Reference proteome</keyword>
<proteinExistence type="inferred from homology"/>
<dbReference type="InterPro" id="IPR007358">
    <property type="entry name" value="Nucleoid_associated_NdpA"/>
</dbReference>
<dbReference type="Pfam" id="PF04245">
    <property type="entry name" value="NA37"/>
    <property type="match status" value="1"/>
</dbReference>
<accession>A0A369WLK0</accession>
<dbReference type="AlphaFoldDB" id="A0A369WLK0"/>
<sequence length="341" mass="38172">MTVSSEQKQMAVSEAIVHQIHKPEGAPAQLSPRQTLLTVSDSVETLISKLSAGFNNRSGKLYGGFESDPQEYPFSRWLAGYHQGEIDFVQLTRQSAERFRTSLDTIEEAVSGYLLFARMEVLGADQLLVLLLSSSPALVIDEQLELSDSQHLDVGKVQLGCRIDLQQWQSADANQYLALVRSRTGKGVNEAFRQALGATEEVDAKQQTQTLLKVFNDYCDQEQLPPKQASEVKQKAYEYCQERVDSGERVQMRELSCVIDTTDPDKFYNYVGEQEEDLNAEIPADKRGLQRFVRYSGSMKGLSLSFSESLLGDQLLYDADTDTLTIRGLPPTLRKQLARNG</sequence>